<evidence type="ECO:0000259" key="3">
    <source>
        <dbReference type="Pfam" id="PF19878"/>
    </source>
</evidence>
<gene>
    <name evidence="4" type="ORF">ACFQQA_17120</name>
</gene>
<name>A0ABW2IYZ0_9GAMM</name>
<dbReference type="EMBL" id="JBHTBD010000011">
    <property type="protein sequence ID" value="MFC7296444.1"/>
    <property type="molecule type" value="Genomic_DNA"/>
</dbReference>
<dbReference type="RefSeq" id="WP_188437801.1">
    <property type="nucleotide sequence ID" value="NZ_JBHTBD010000011.1"/>
</dbReference>
<dbReference type="InterPro" id="IPR029058">
    <property type="entry name" value="AB_hydrolase_fold"/>
</dbReference>
<evidence type="ECO:0000256" key="1">
    <source>
        <dbReference type="SAM" id="MobiDB-lite"/>
    </source>
</evidence>
<feature type="domain" description="DUF6351" evidence="3">
    <location>
        <begin position="60"/>
        <end position="830"/>
    </location>
</feature>
<evidence type="ECO:0000313" key="5">
    <source>
        <dbReference type="Proteomes" id="UP001596506"/>
    </source>
</evidence>
<dbReference type="Proteomes" id="UP001596506">
    <property type="component" value="Unassembled WGS sequence"/>
</dbReference>
<dbReference type="InterPro" id="IPR045556">
    <property type="entry name" value="DUF6351"/>
</dbReference>
<feature type="chain" id="PRO_5045181990" evidence="2">
    <location>
        <begin position="24"/>
        <end position="872"/>
    </location>
</feature>
<sequence length="872" mass="93629">MADYRARLTAVLMCTGFLLSACGGGSDNNSNDNLASPGSTVNDQDETVSPPAQMPASGAIEIMSNRKDLISGGNALVRIRTSEGKPGQLLINGSEVESIPFSTSTTEWVGLVEGLEIGENLLEVTFPNNKHLTTTVTNHPIGGPVFSGPQVSPWNCTNSAAVDEQCNQAPTFEFKYMPDSVFKQFVAEFDPESPGLPGAFMPYDPENPPADKDIASITTDNGTTVPFIVRVEHGVINRDRYQIMALFQPGQPWDALAPQPQWNRKLLIHHGGNVGVSFGMGHAPNGDIAGTAPEGTELLLGDSITTGLARGFVTLSTAQANLGHNANLVTAAESLLMSKEHVIEQYGPLRYTIGTGCSGGAIAQQHIANAYPGIYQGLIVQCSYPDVWTTAVQFADYNLINEYFSYKLPSKPEGILEFVESILTAPTLAAQWPAIYGHLPINPLVSDAAFFPAAFPDQESCPGLDADIPVYHPTERPDGLRCGLIDYMRNQFGERPPEVWSANEQLLGRGFTGIPLDNVGVQYGLGALQNGAITGQQFLALNRDIGGFNVDIDYQDGRTQGDVSAIQNAYRTGAINTAEHLDTVPIIDLRGPDPGIAHDAFHSWQVRERLEQAHGNANNQVIWFGALPLAGDSIFTTEALLVMDDWLGQIESDDSDAPLPEKIRVNKPGLARDRCLSVSALFSDDGPKIPLTGNLTYPKPILPGLDLAILNPLPAELGQIVDVVTGQVCGLDLAEAGLPEFLDNVLAPITGPVRELQARVVQTRFGTPRTVAGDDIATLNNKCALKPVDPADYPVTLTGGFLSSNDFAAEVRKIFPDGVCDYRQKPVGSTETITWLQYGDAEQVIFGGEPLPRNNIPVSGWASSSFETTLSN</sequence>
<feature type="region of interest" description="Disordered" evidence="1">
    <location>
        <begin position="28"/>
        <end position="54"/>
    </location>
</feature>
<keyword evidence="2" id="KW-0732">Signal</keyword>
<protein>
    <submittedName>
        <fullName evidence="4">DUF6351 family protein</fullName>
    </submittedName>
</protein>
<keyword evidence="5" id="KW-1185">Reference proteome</keyword>
<evidence type="ECO:0000313" key="4">
    <source>
        <dbReference type="EMBL" id="MFC7296444.1"/>
    </source>
</evidence>
<feature type="signal peptide" evidence="2">
    <location>
        <begin position="1"/>
        <end position="23"/>
    </location>
</feature>
<accession>A0ABW2IYZ0</accession>
<reference evidence="5" key="1">
    <citation type="journal article" date="2019" name="Int. J. Syst. Evol. Microbiol.">
        <title>The Global Catalogue of Microorganisms (GCM) 10K type strain sequencing project: providing services to taxonomists for standard genome sequencing and annotation.</title>
        <authorList>
            <consortium name="The Broad Institute Genomics Platform"/>
            <consortium name="The Broad Institute Genome Sequencing Center for Infectious Disease"/>
            <person name="Wu L."/>
            <person name="Ma J."/>
        </authorList>
    </citation>
    <scope>NUCLEOTIDE SEQUENCE [LARGE SCALE GENOMIC DNA]</scope>
    <source>
        <strain evidence="5">CCUG 60559</strain>
    </source>
</reference>
<proteinExistence type="predicted"/>
<comment type="caution">
    <text evidence="4">The sequence shown here is derived from an EMBL/GenBank/DDBJ whole genome shotgun (WGS) entry which is preliminary data.</text>
</comment>
<organism evidence="4 5">
    <name type="scientific">Marinobacter aromaticivorans</name>
    <dbReference type="NCBI Taxonomy" id="1494078"/>
    <lineage>
        <taxon>Bacteria</taxon>
        <taxon>Pseudomonadati</taxon>
        <taxon>Pseudomonadota</taxon>
        <taxon>Gammaproteobacteria</taxon>
        <taxon>Pseudomonadales</taxon>
        <taxon>Marinobacteraceae</taxon>
        <taxon>Marinobacter</taxon>
    </lineage>
</organism>
<dbReference type="Pfam" id="PF19878">
    <property type="entry name" value="DUF6351"/>
    <property type="match status" value="1"/>
</dbReference>
<dbReference type="PROSITE" id="PS51257">
    <property type="entry name" value="PROKAR_LIPOPROTEIN"/>
    <property type="match status" value="1"/>
</dbReference>
<evidence type="ECO:0000256" key="2">
    <source>
        <dbReference type="SAM" id="SignalP"/>
    </source>
</evidence>
<dbReference type="SUPFAM" id="SSF53474">
    <property type="entry name" value="alpha/beta-Hydrolases"/>
    <property type="match status" value="1"/>
</dbReference>